<dbReference type="STRING" id="33978.A6M13_00540"/>
<dbReference type="Proteomes" id="UP000093199">
    <property type="component" value="Unassembled WGS sequence"/>
</dbReference>
<organism evidence="1 2">
    <name type="scientific">Caryophanon tenue</name>
    <dbReference type="NCBI Taxonomy" id="33978"/>
    <lineage>
        <taxon>Bacteria</taxon>
        <taxon>Bacillati</taxon>
        <taxon>Bacillota</taxon>
        <taxon>Bacilli</taxon>
        <taxon>Bacillales</taxon>
        <taxon>Caryophanaceae</taxon>
        <taxon>Caryophanon</taxon>
    </lineage>
</organism>
<proteinExistence type="predicted"/>
<evidence type="ECO:0000313" key="2">
    <source>
        <dbReference type="Proteomes" id="UP000093199"/>
    </source>
</evidence>
<evidence type="ECO:0000313" key="1">
    <source>
        <dbReference type="EMBL" id="OCS88366.1"/>
    </source>
</evidence>
<keyword evidence="2" id="KW-1185">Reference proteome</keyword>
<dbReference type="EMBL" id="MASJ01000001">
    <property type="protein sequence ID" value="OCS88366.1"/>
    <property type="molecule type" value="Genomic_DNA"/>
</dbReference>
<name>A0A1C0YMG4_9BACL</name>
<comment type="caution">
    <text evidence="1">The sequence shown here is derived from an EMBL/GenBank/DDBJ whole genome shotgun (WGS) entry which is preliminary data.</text>
</comment>
<protein>
    <submittedName>
        <fullName evidence="1">Uncharacterized protein</fullName>
    </submittedName>
</protein>
<gene>
    <name evidence="1" type="ORF">A6M13_00540</name>
</gene>
<sequence length="71" mass="7948">MAGSFLKTTFILLPWSIDGANPSTSNSALTVRASFKEFLWKEEGWHHEHIRIVPLLDGAFLCVKSGDTPQF</sequence>
<accession>A0A1C0YMG4</accession>
<dbReference type="AlphaFoldDB" id="A0A1C0YMG4"/>
<reference evidence="1 2" key="1">
    <citation type="submission" date="2016-07" db="EMBL/GenBank/DDBJ databases">
        <title>Caryophanon tenue genome sequencing.</title>
        <authorList>
            <person name="Verma A."/>
            <person name="Pal Y."/>
            <person name="Krishnamurthi S."/>
        </authorList>
    </citation>
    <scope>NUCLEOTIDE SEQUENCE [LARGE SCALE GENOMIC DNA]</scope>
    <source>
        <strain evidence="1 2">DSM 14152</strain>
    </source>
</reference>